<dbReference type="AlphaFoldDB" id="A0A0C2WV72"/>
<dbReference type="Proteomes" id="UP000054097">
    <property type="component" value="Unassembled WGS sequence"/>
</dbReference>
<evidence type="ECO:0000259" key="2">
    <source>
        <dbReference type="Pfam" id="PF20236"/>
    </source>
</evidence>
<dbReference type="OrthoDB" id="3256331at2759"/>
<feature type="compositionally biased region" description="Polar residues" evidence="1">
    <location>
        <begin position="16"/>
        <end position="30"/>
    </location>
</feature>
<reference evidence="4" key="2">
    <citation type="submission" date="2015-01" db="EMBL/GenBank/DDBJ databases">
        <title>Evolutionary Origins and Diversification of the Mycorrhizal Mutualists.</title>
        <authorList>
            <consortium name="DOE Joint Genome Institute"/>
            <consortium name="Mycorrhizal Genomics Consortium"/>
            <person name="Kohler A."/>
            <person name="Kuo A."/>
            <person name="Nagy L.G."/>
            <person name="Floudas D."/>
            <person name="Copeland A."/>
            <person name="Barry K.W."/>
            <person name="Cichocki N."/>
            <person name="Veneault-Fourrey C."/>
            <person name="LaButti K."/>
            <person name="Lindquist E.A."/>
            <person name="Lipzen A."/>
            <person name="Lundell T."/>
            <person name="Morin E."/>
            <person name="Murat C."/>
            <person name="Riley R."/>
            <person name="Ohm R."/>
            <person name="Sun H."/>
            <person name="Tunlid A."/>
            <person name="Henrissat B."/>
            <person name="Grigoriev I.V."/>
            <person name="Hibbett D.S."/>
            <person name="Martin F."/>
        </authorList>
    </citation>
    <scope>NUCLEOTIDE SEQUENCE [LARGE SCALE GENOMIC DNA]</scope>
    <source>
        <strain evidence="4">MAFF 305830</strain>
    </source>
</reference>
<feature type="compositionally biased region" description="Low complexity" evidence="1">
    <location>
        <begin position="1"/>
        <end position="15"/>
    </location>
</feature>
<reference evidence="3 4" key="1">
    <citation type="submission" date="2014-04" db="EMBL/GenBank/DDBJ databases">
        <authorList>
            <consortium name="DOE Joint Genome Institute"/>
            <person name="Kuo A."/>
            <person name="Zuccaro A."/>
            <person name="Kohler A."/>
            <person name="Nagy L.G."/>
            <person name="Floudas D."/>
            <person name="Copeland A."/>
            <person name="Barry K.W."/>
            <person name="Cichocki N."/>
            <person name="Veneault-Fourrey C."/>
            <person name="LaButti K."/>
            <person name="Lindquist E.A."/>
            <person name="Lipzen A."/>
            <person name="Lundell T."/>
            <person name="Morin E."/>
            <person name="Murat C."/>
            <person name="Sun H."/>
            <person name="Tunlid A."/>
            <person name="Henrissat B."/>
            <person name="Grigoriev I.V."/>
            <person name="Hibbett D.S."/>
            <person name="Martin F."/>
            <person name="Nordberg H.P."/>
            <person name="Cantor M.N."/>
            <person name="Hua S.X."/>
        </authorList>
    </citation>
    <scope>NUCLEOTIDE SEQUENCE [LARGE SCALE GENOMIC DNA]</scope>
    <source>
        <strain evidence="3 4">MAFF 305830</strain>
    </source>
</reference>
<evidence type="ECO:0000313" key="4">
    <source>
        <dbReference type="Proteomes" id="UP000054097"/>
    </source>
</evidence>
<dbReference type="HOGENOM" id="CLU_1066033_0_0_1"/>
<dbReference type="EMBL" id="KN824286">
    <property type="protein sequence ID" value="KIM30068.1"/>
    <property type="molecule type" value="Genomic_DNA"/>
</dbReference>
<protein>
    <recommendedName>
        <fullName evidence="2">DUF6593 domain-containing protein</fullName>
    </recommendedName>
</protein>
<proteinExistence type="predicted"/>
<dbReference type="Pfam" id="PF20236">
    <property type="entry name" value="DUF6593"/>
    <property type="match status" value="1"/>
</dbReference>
<evidence type="ECO:0000313" key="3">
    <source>
        <dbReference type="EMBL" id="KIM30068.1"/>
    </source>
</evidence>
<gene>
    <name evidence="3" type="ORF">M408DRAFT_15688</name>
</gene>
<sequence>MSSSSSSSHTSRASSPAYNHDTSPSTSSQHLIIHLSSDDPTNTTFSTSAGQTLYQSRTAPHRVRSVLHDDQHHMSRPPIPSRSSTCSDETIEDIIGRAIAAPLVTRISRRYGRTARALREAARMLGDEEAAEEGLLITELEWLGRTESSRIRFGDGLAVNKQNAVDVRIDAFLKSTNGRGFSKMFATPDGRTYKWKTDTRFSMPAELVECDAGRRVSGSLVTFLPGCQDEDDDGKRPGTLRVSTRLLPVIDQIIVSWVIMERERRIISTSSADQPHTI</sequence>
<evidence type="ECO:0000256" key="1">
    <source>
        <dbReference type="SAM" id="MobiDB-lite"/>
    </source>
</evidence>
<dbReference type="InterPro" id="IPR046528">
    <property type="entry name" value="DUF6593"/>
</dbReference>
<feature type="compositionally biased region" description="Polar residues" evidence="1">
    <location>
        <begin position="38"/>
        <end position="57"/>
    </location>
</feature>
<name>A0A0C2WV72_SERVB</name>
<organism evidence="3 4">
    <name type="scientific">Serendipita vermifera MAFF 305830</name>
    <dbReference type="NCBI Taxonomy" id="933852"/>
    <lineage>
        <taxon>Eukaryota</taxon>
        <taxon>Fungi</taxon>
        <taxon>Dikarya</taxon>
        <taxon>Basidiomycota</taxon>
        <taxon>Agaricomycotina</taxon>
        <taxon>Agaricomycetes</taxon>
        <taxon>Sebacinales</taxon>
        <taxon>Serendipitaceae</taxon>
        <taxon>Serendipita</taxon>
    </lineage>
</organism>
<accession>A0A0C2WV72</accession>
<keyword evidence="4" id="KW-1185">Reference proteome</keyword>
<feature type="region of interest" description="Disordered" evidence="1">
    <location>
        <begin position="1"/>
        <end position="57"/>
    </location>
</feature>
<feature type="domain" description="DUF6593" evidence="2">
    <location>
        <begin position="38"/>
        <end position="265"/>
    </location>
</feature>